<organism evidence="2">
    <name type="scientific">marine metagenome</name>
    <dbReference type="NCBI Taxonomy" id="408172"/>
    <lineage>
        <taxon>unclassified sequences</taxon>
        <taxon>metagenomes</taxon>
        <taxon>ecological metagenomes</taxon>
    </lineage>
</organism>
<keyword evidence="1" id="KW-0812">Transmembrane</keyword>
<feature type="non-terminal residue" evidence="2">
    <location>
        <position position="96"/>
    </location>
</feature>
<dbReference type="EMBL" id="UINC01130361">
    <property type="protein sequence ID" value="SVD11381.1"/>
    <property type="molecule type" value="Genomic_DNA"/>
</dbReference>
<gene>
    <name evidence="2" type="ORF">METZ01_LOCUS364235</name>
</gene>
<name>A0A382SR79_9ZZZZ</name>
<evidence type="ECO:0000256" key="1">
    <source>
        <dbReference type="SAM" id="Phobius"/>
    </source>
</evidence>
<evidence type="ECO:0000313" key="2">
    <source>
        <dbReference type="EMBL" id="SVD11381.1"/>
    </source>
</evidence>
<keyword evidence="1" id="KW-1133">Transmembrane helix</keyword>
<proteinExistence type="predicted"/>
<sequence length="96" mass="9827">MIINNGNWDVKIPLDELELILRQPKPGLLGQVLGGGLFGYCGCAVGMVLGLVAWSIAGGHDSTEGIIMGTGIAGAIAGAYYGSRFGGNLLKGQPEP</sequence>
<keyword evidence="1" id="KW-0472">Membrane</keyword>
<dbReference type="AlphaFoldDB" id="A0A382SR79"/>
<accession>A0A382SR79</accession>
<protein>
    <submittedName>
        <fullName evidence="2">Uncharacterized protein</fullName>
    </submittedName>
</protein>
<feature type="transmembrane region" description="Helical" evidence="1">
    <location>
        <begin position="32"/>
        <end position="54"/>
    </location>
</feature>
<reference evidence="2" key="1">
    <citation type="submission" date="2018-05" db="EMBL/GenBank/DDBJ databases">
        <authorList>
            <person name="Lanie J.A."/>
            <person name="Ng W.-L."/>
            <person name="Kazmierczak K.M."/>
            <person name="Andrzejewski T.M."/>
            <person name="Davidsen T.M."/>
            <person name="Wayne K.J."/>
            <person name="Tettelin H."/>
            <person name="Glass J.I."/>
            <person name="Rusch D."/>
            <person name="Podicherti R."/>
            <person name="Tsui H.-C.T."/>
            <person name="Winkler M.E."/>
        </authorList>
    </citation>
    <scope>NUCLEOTIDE SEQUENCE</scope>
</reference>
<feature type="transmembrane region" description="Helical" evidence="1">
    <location>
        <begin position="66"/>
        <end position="83"/>
    </location>
</feature>